<dbReference type="EMBL" id="WNYA01000003">
    <property type="protein sequence ID" value="KAG8581056.1"/>
    <property type="molecule type" value="Genomic_DNA"/>
</dbReference>
<feature type="region of interest" description="Disordered" evidence="1">
    <location>
        <begin position="96"/>
        <end position="116"/>
    </location>
</feature>
<organism evidence="2 3">
    <name type="scientific">Engystomops pustulosus</name>
    <name type="common">Tungara frog</name>
    <name type="synonym">Physalaemus pustulosus</name>
    <dbReference type="NCBI Taxonomy" id="76066"/>
    <lineage>
        <taxon>Eukaryota</taxon>
        <taxon>Metazoa</taxon>
        <taxon>Chordata</taxon>
        <taxon>Craniata</taxon>
        <taxon>Vertebrata</taxon>
        <taxon>Euteleostomi</taxon>
        <taxon>Amphibia</taxon>
        <taxon>Batrachia</taxon>
        <taxon>Anura</taxon>
        <taxon>Neobatrachia</taxon>
        <taxon>Hyloidea</taxon>
        <taxon>Leptodactylidae</taxon>
        <taxon>Leiuperinae</taxon>
        <taxon>Engystomops</taxon>
    </lineage>
</organism>
<keyword evidence="3" id="KW-1185">Reference proteome</keyword>
<accession>A0AAV7C8W3</accession>
<protein>
    <submittedName>
        <fullName evidence="2">Uncharacterized protein</fullName>
    </submittedName>
</protein>
<evidence type="ECO:0000313" key="3">
    <source>
        <dbReference type="Proteomes" id="UP000824782"/>
    </source>
</evidence>
<evidence type="ECO:0000313" key="2">
    <source>
        <dbReference type="EMBL" id="KAG8581056.1"/>
    </source>
</evidence>
<reference evidence="2" key="1">
    <citation type="thesis" date="2020" institute="ProQuest LLC" country="789 East Eisenhower Parkway, Ann Arbor, MI, USA">
        <title>Comparative Genomics and Chromosome Evolution.</title>
        <authorList>
            <person name="Mudd A.B."/>
        </authorList>
    </citation>
    <scope>NUCLEOTIDE SEQUENCE</scope>
    <source>
        <strain evidence="2">237g6f4</strain>
        <tissue evidence="2">Blood</tissue>
    </source>
</reference>
<feature type="compositionally biased region" description="Polar residues" evidence="1">
    <location>
        <begin position="99"/>
        <end position="109"/>
    </location>
</feature>
<gene>
    <name evidence="2" type="ORF">GDO81_007538</name>
</gene>
<sequence>MEKIATGDEELLSGSPGKQTPLQKGIKNASTTSNHINGHRISSYSCTCENAKTLQEVEQPHSGNVLADWMIEKGKIQNHSGEFSLFTLGMLSTNKDEQLSGQPSLQSPKPSRAGREGQLYCRRAQSHRYLMASVSKSAINDPAIDLKPQITSYTVLFGRPTRSSLLRSAHQSAYISSSIPMERGLKKISSEACSGRASRQNETLMQNTKVSNSHISKSGLQVMFLEETVRSFLIGARYNRNCLDSQAFQKYGLFVSRSQPKVSFLTQCSADHKKRLDQSKELIQQSPKLENSELKVLEKHSKPSAHFTVNGRKNNEIHI</sequence>
<name>A0AAV7C8W3_ENGPU</name>
<proteinExistence type="predicted"/>
<dbReference type="AlphaFoldDB" id="A0AAV7C8W3"/>
<feature type="compositionally biased region" description="Polar residues" evidence="1">
    <location>
        <begin position="16"/>
        <end position="34"/>
    </location>
</feature>
<dbReference type="Proteomes" id="UP000824782">
    <property type="component" value="Unassembled WGS sequence"/>
</dbReference>
<feature type="region of interest" description="Disordered" evidence="1">
    <location>
        <begin position="1"/>
        <end position="34"/>
    </location>
</feature>
<evidence type="ECO:0000256" key="1">
    <source>
        <dbReference type="SAM" id="MobiDB-lite"/>
    </source>
</evidence>
<comment type="caution">
    <text evidence="2">The sequence shown here is derived from an EMBL/GenBank/DDBJ whole genome shotgun (WGS) entry which is preliminary data.</text>
</comment>